<dbReference type="STRING" id="362418.IW19_10160"/>
<name>A0A085ZN49_9FLAO</name>
<proteinExistence type="predicted"/>
<dbReference type="Proteomes" id="UP000028715">
    <property type="component" value="Unassembled WGS sequence"/>
</dbReference>
<keyword evidence="1" id="KW-0472">Membrane</keyword>
<sequence>METSIVIIGLVIALIVAIPVYFSARSNAASKSKILNIKKRFNPVHPENFALTESQSNKTLTIDQKNKKFILMNFNPNQQESTFVDLETIISCKLVPTTESHSDTIVKIDFEFQEKDTSKKIIIPFYDFDDDRIKQISVYQDHMFAKKWLKIIQDSISR</sequence>
<protein>
    <submittedName>
        <fullName evidence="2">Uncharacterized protein</fullName>
    </submittedName>
</protein>
<dbReference type="eggNOG" id="ENOG5032WAS">
    <property type="taxonomic scope" value="Bacteria"/>
</dbReference>
<keyword evidence="1" id="KW-1133">Transmembrane helix</keyword>
<evidence type="ECO:0000313" key="3">
    <source>
        <dbReference type="Proteomes" id="UP000028715"/>
    </source>
</evidence>
<feature type="transmembrane region" description="Helical" evidence="1">
    <location>
        <begin position="6"/>
        <end position="24"/>
    </location>
</feature>
<dbReference type="OrthoDB" id="1352952at2"/>
<accession>A0A085ZN49</accession>
<evidence type="ECO:0000313" key="2">
    <source>
        <dbReference type="EMBL" id="KFF05863.1"/>
    </source>
</evidence>
<gene>
    <name evidence="2" type="ORF">IW19_10160</name>
</gene>
<dbReference type="RefSeq" id="WP_035683661.1">
    <property type="nucleotide sequence ID" value="NZ_JPRL01000001.1"/>
</dbReference>
<dbReference type="EMBL" id="JPRL01000001">
    <property type="protein sequence ID" value="KFF05863.1"/>
    <property type="molecule type" value="Genomic_DNA"/>
</dbReference>
<keyword evidence="1" id="KW-0812">Transmembrane</keyword>
<reference evidence="2 3" key="1">
    <citation type="submission" date="2014-07" db="EMBL/GenBank/DDBJ databases">
        <title>Genome of Flavobacterium reichenbachii LMG 25512.</title>
        <authorList>
            <person name="Stropko S.J."/>
            <person name="Pipes S.E."/>
            <person name="Newman J.D."/>
        </authorList>
    </citation>
    <scope>NUCLEOTIDE SEQUENCE [LARGE SCALE GENOMIC DNA]</scope>
    <source>
        <strain evidence="2 3">LMG 25512</strain>
    </source>
</reference>
<dbReference type="AlphaFoldDB" id="A0A085ZN49"/>
<keyword evidence="3" id="KW-1185">Reference proteome</keyword>
<organism evidence="2 3">
    <name type="scientific">Flavobacterium reichenbachii</name>
    <dbReference type="NCBI Taxonomy" id="362418"/>
    <lineage>
        <taxon>Bacteria</taxon>
        <taxon>Pseudomonadati</taxon>
        <taxon>Bacteroidota</taxon>
        <taxon>Flavobacteriia</taxon>
        <taxon>Flavobacteriales</taxon>
        <taxon>Flavobacteriaceae</taxon>
        <taxon>Flavobacterium</taxon>
    </lineage>
</organism>
<evidence type="ECO:0000256" key="1">
    <source>
        <dbReference type="SAM" id="Phobius"/>
    </source>
</evidence>
<comment type="caution">
    <text evidence="2">The sequence shown here is derived from an EMBL/GenBank/DDBJ whole genome shotgun (WGS) entry which is preliminary data.</text>
</comment>